<protein>
    <submittedName>
        <fullName evidence="1">Unnamed protein product</fullName>
    </submittedName>
</protein>
<reference evidence="1" key="1">
    <citation type="submission" date="2023-04" db="EMBL/GenBank/DDBJ databases">
        <title>Ambrosiozyma monospora NBRC 10751.</title>
        <authorList>
            <person name="Ichikawa N."/>
            <person name="Sato H."/>
            <person name="Tonouchi N."/>
        </authorList>
    </citation>
    <scope>NUCLEOTIDE SEQUENCE</scope>
    <source>
        <strain evidence="1">NBRC 10751</strain>
    </source>
</reference>
<dbReference type="EMBL" id="BSXS01005453">
    <property type="protein sequence ID" value="GME84383.1"/>
    <property type="molecule type" value="Genomic_DNA"/>
</dbReference>
<evidence type="ECO:0000313" key="2">
    <source>
        <dbReference type="Proteomes" id="UP001165064"/>
    </source>
</evidence>
<evidence type="ECO:0000313" key="1">
    <source>
        <dbReference type="EMBL" id="GME84383.1"/>
    </source>
</evidence>
<name>A0ACB5T9U5_AMBMO</name>
<keyword evidence="2" id="KW-1185">Reference proteome</keyword>
<proteinExistence type="predicted"/>
<sequence>MWNSSNKLGLIDPLHGLSTPIYGMLAEINNLVMHTKMILKRNSEALNIDGDGDTPLDNEYMSFASLENSSPLSEDLRRAIKMAELEAGIGSSVTESPGIVSNSPKSPMNMTTNGSTNDSPKSSSSTSSFWYRKHADAQFEPEQHVHTANYEVYDEIMTEAYELDHRLNQAKPNPQSLAQLSPRDMELQLSMFECFQLTAKIHLRQSVMRTNSSSLEIQYLVSQLTKSIDIMLGTEIEGCLCFPMFIAGMNSIYKKDRRDMNRRFNEFIKRYKFKNALRCQIIMKHVWRLNPKGDKCVDWYETVKNLGWDLSFA</sequence>
<accession>A0ACB5T9U5</accession>
<comment type="caution">
    <text evidence="1">The sequence shown here is derived from an EMBL/GenBank/DDBJ whole genome shotgun (WGS) entry which is preliminary data.</text>
</comment>
<dbReference type="Proteomes" id="UP001165064">
    <property type="component" value="Unassembled WGS sequence"/>
</dbReference>
<organism evidence="1 2">
    <name type="scientific">Ambrosiozyma monospora</name>
    <name type="common">Yeast</name>
    <name type="synonym">Endomycopsis monosporus</name>
    <dbReference type="NCBI Taxonomy" id="43982"/>
    <lineage>
        <taxon>Eukaryota</taxon>
        <taxon>Fungi</taxon>
        <taxon>Dikarya</taxon>
        <taxon>Ascomycota</taxon>
        <taxon>Saccharomycotina</taxon>
        <taxon>Pichiomycetes</taxon>
        <taxon>Pichiales</taxon>
        <taxon>Pichiaceae</taxon>
        <taxon>Ambrosiozyma</taxon>
    </lineage>
</organism>
<gene>
    <name evidence="1" type="ORF">Amon02_000680100</name>
</gene>